<dbReference type="InterPro" id="IPR038883">
    <property type="entry name" value="AN11006-like"/>
</dbReference>
<dbReference type="PANTHER" id="PTHR42085:SF1">
    <property type="entry name" value="F-BOX DOMAIN-CONTAINING PROTEIN"/>
    <property type="match status" value="1"/>
</dbReference>
<gene>
    <name evidence="2" type="ORF">BCON_0062g00430</name>
</gene>
<feature type="region of interest" description="Disordered" evidence="1">
    <location>
        <begin position="1"/>
        <end position="53"/>
    </location>
</feature>
<evidence type="ECO:0000313" key="2">
    <source>
        <dbReference type="EMBL" id="TGO57773.1"/>
    </source>
</evidence>
<proteinExistence type="predicted"/>
<keyword evidence="3" id="KW-1185">Reference proteome</keyword>
<feature type="compositionally biased region" description="Polar residues" evidence="1">
    <location>
        <begin position="23"/>
        <end position="40"/>
    </location>
</feature>
<sequence length="348" mass="40154">MDPPTAIIVYNDREEVGMHQELPDTSQQGEHTRSETSTPHPSKENEPTSFSFRRSPNSSLGFLDLSLEIRRMIYEEYFNVTEPISLQTGAAPSLALHLDKNYGLHTALLRANNQIHREAAPYLYSNPVFNLVGIRPTQLLPTTDAAFAYFLRQIGVPNTKLLRHLIIDFPDFSPRYCYIPGEVCKPVEDSVRMLKQIHDQCTELVTLKMALHEFFDAFMFPDSLQNDLIATGWLYEQLQGMPFLRDIVIHLQVLELERRDYRGWKNKSREYGWKFEITEYERTGNKDDAIERNADAVADLAEMESSRYVMQRGYYIKSQTSDGGFEVDYDLSYRAACRKIEEGLLQSA</sequence>
<accession>A0A4Z1IM32</accession>
<name>A0A4Z1IM32_9HELO</name>
<evidence type="ECO:0000313" key="3">
    <source>
        <dbReference type="Proteomes" id="UP000297527"/>
    </source>
</evidence>
<comment type="caution">
    <text evidence="2">The sequence shown here is derived from an EMBL/GenBank/DDBJ whole genome shotgun (WGS) entry which is preliminary data.</text>
</comment>
<protein>
    <submittedName>
        <fullName evidence="2">Uncharacterized protein</fullName>
    </submittedName>
</protein>
<dbReference type="AlphaFoldDB" id="A0A4Z1IM32"/>
<dbReference type="Proteomes" id="UP000297527">
    <property type="component" value="Unassembled WGS sequence"/>
</dbReference>
<feature type="compositionally biased region" description="Basic and acidic residues" evidence="1">
    <location>
        <begin position="11"/>
        <end position="22"/>
    </location>
</feature>
<dbReference type="OrthoDB" id="62952at2759"/>
<evidence type="ECO:0000256" key="1">
    <source>
        <dbReference type="SAM" id="MobiDB-lite"/>
    </source>
</evidence>
<dbReference type="EMBL" id="PQXN01000062">
    <property type="protein sequence ID" value="TGO57773.1"/>
    <property type="molecule type" value="Genomic_DNA"/>
</dbReference>
<reference evidence="2 3" key="1">
    <citation type="submission" date="2017-12" db="EMBL/GenBank/DDBJ databases">
        <title>Comparative genomics of Botrytis spp.</title>
        <authorList>
            <person name="Valero-Jimenez C.A."/>
            <person name="Tapia P."/>
            <person name="Veloso J."/>
            <person name="Silva-Moreno E."/>
            <person name="Staats M."/>
            <person name="Valdes J.H."/>
            <person name="Van Kan J.A.L."/>
        </authorList>
    </citation>
    <scope>NUCLEOTIDE SEQUENCE [LARGE SCALE GENOMIC DNA]</scope>
    <source>
        <strain evidence="2 3">MUCL11595</strain>
    </source>
</reference>
<dbReference type="PANTHER" id="PTHR42085">
    <property type="entry name" value="F-BOX DOMAIN-CONTAINING PROTEIN"/>
    <property type="match status" value="1"/>
</dbReference>
<organism evidence="2 3">
    <name type="scientific">Botryotinia convoluta</name>
    <dbReference type="NCBI Taxonomy" id="54673"/>
    <lineage>
        <taxon>Eukaryota</taxon>
        <taxon>Fungi</taxon>
        <taxon>Dikarya</taxon>
        <taxon>Ascomycota</taxon>
        <taxon>Pezizomycotina</taxon>
        <taxon>Leotiomycetes</taxon>
        <taxon>Helotiales</taxon>
        <taxon>Sclerotiniaceae</taxon>
        <taxon>Botryotinia</taxon>
    </lineage>
</organism>